<feature type="transmembrane region" description="Helical" evidence="3">
    <location>
        <begin position="209"/>
        <end position="231"/>
    </location>
</feature>
<dbReference type="InterPro" id="IPR033704">
    <property type="entry name" value="dUTPase_trimeric"/>
</dbReference>
<evidence type="ECO:0000313" key="4">
    <source>
        <dbReference type="EMBL" id="PAC73535.1"/>
    </source>
</evidence>
<dbReference type="GO" id="GO:0006229">
    <property type="term" value="P:dUTP biosynthetic process"/>
    <property type="evidence" value="ECO:0007669"/>
    <property type="project" value="InterPro"/>
</dbReference>
<keyword evidence="3" id="KW-0472">Membrane</keyword>
<dbReference type="EMBL" id="MNLB01000004">
    <property type="protein sequence ID" value="PAC73535.1"/>
    <property type="molecule type" value="Genomic_DNA"/>
</dbReference>
<dbReference type="GO" id="GO:0008829">
    <property type="term" value="F:dCTP deaminase activity"/>
    <property type="evidence" value="ECO:0007669"/>
    <property type="project" value="InterPro"/>
</dbReference>
<dbReference type="InterPro" id="IPR011962">
    <property type="entry name" value="dCTP_deaminase"/>
</dbReference>
<dbReference type="Proteomes" id="UP000216789">
    <property type="component" value="Unassembled WGS sequence"/>
</dbReference>
<gene>
    <name evidence="4" type="ORF">BPS1E_0927</name>
</gene>
<accession>A0A267WLN6</accession>
<dbReference type="InterPro" id="IPR036157">
    <property type="entry name" value="dUTPase-like_sf"/>
</dbReference>
<comment type="caution">
    <text evidence="4">The sequence shown here is derived from an EMBL/GenBank/DDBJ whole genome shotgun (WGS) entry which is preliminary data.</text>
</comment>
<keyword evidence="3" id="KW-0812">Transmembrane</keyword>
<dbReference type="Pfam" id="PF22769">
    <property type="entry name" value="DCD"/>
    <property type="match status" value="1"/>
</dbReference>
<evidence type="ECO:0000256" key="2">
    <source>
        <dbReference type="ARBA" id="ARBA00023080"/>
    </source>
</evidence>
<reference evidence="4 5" key="1">
    <citation type="journal article" date="2017" name="ISME J.">
        <title>Unveiling bifidobacterial biogeography across the mammalian branch of the tree of life.</title>
        <authorList>
            <person name="Milani C."/>
            <person name="Mangifesta M."/>
            <person name="Mancabelli L."/>
            <person name="Lugli G.A."/>
            <person name="James K."/>
            <person name="Duranti S."/>
            <person name="Turroni F."/>
            <person name="Ferrario C."/>
            <person name="Ossiprandi M.C."/>
            <person name="van Sinderen D."/>
            <person name="Ventura M."/>
        </authorList>
    </citation>
    <scope>NUCLEOTIDE SEQUENCE [LARGE SCALE GENOMIC DNA]</scope>
    <source>
        <strain evidence="4 5">1E</strain>
    </source>
</reference>
<dbReference type="Gene3D" id="2.70.40.10">
    <property type="match status" value="1"/>
</dbReference>
<keyword evidence="3" id="KW-1133">Transmembrane helix</keyword>
<dbReference type="PANTHER" id="PTHR42680">
    <property type="entry name" value="DCTP DEAMINASE"/>
    <property type="match status" value="1"/>
</dbReference>
<dbReference type="PANTHER" id="PTHR42680:SF3">
    <property type="entry name" value="DCTP DEAMINASE"/>
    <property type="match status" value="1"/>
</dbReference>
<keyword evidence="1" id="KW-0378">Hydrolase</keyword>
<keyword evidence="2" id="KW-0546">Nucleotide metabolism</keyword>
<proteinExistence type="predicted"/>
<dbReference type="CDD" id="cd07557">
    <property type="entry name" value="trimeric_dUTPase"/>
    <property type="match status" value="1"/>
</dbReference>
<feature type="transmembrane region" description="Helical" evidence="3">
    <location>
        <begin position="181"/>
        <end position="203"/>
    </location>
</feature>
<organism evidence="4 5">
    <name type="scientific">Bifidobacterium pseudocatenulatum</name>
    <dbReference type="NCBI Taxonomy" id="28026"/>
    <lineage>
        <taxon>Bacteria</taxon>
        <taxon>Bacillati</taxon>
        <taxon>Actinomycetota</taxon>
        <taxon>Actinomycetes</taxon>
        <taxon>Bifidobacteriales</taxon>
        <taxon>Bifidobacteriaceae</taxon>
        <taxon>Bifidobacterium</taxon>
    </lineage>
</organism>
<feature type="transmembrane region" description="Helical" evidence="3">
    <location>
        <begin position="243"/>
        <end position="259"/>
    </location>
</feature>
<name>A0A267WLN6_BIFPS</name>
<protein>
    <submittedName>
        <fullName evidence="4">Deoxycytidine deaminase</fullName>
    </submittedName>
</protein>
<evidence type="ECO:0000256" key="3">
    <source>
        <dbReference type="SAM" id="Phobius"/>
    </source>
</evidence>
<evidence type="ECO:0000313" key="5">
    <source>
        <dbReference type="Proteomes" id="UP000216789"/>
    </source>
</evidence>
<sequence>MLLSDSKIRELISSGVLTETRSENLGPVSYDLTTRAFHTRERQSLEKVTLSPGDSTYVSTVEIIKLPKNIAARVLLRNSRIRQGLSLDAPLYFPGHHTRVFFRVTNMSSDQITLSTSDGIAQLVFETVEGNVEHPYEGSFSDELDYRGLGGYKDIYANEIEMIDKKTDEVRDIEKHMYANVLALMAIFAAIFTLVNVNVVAAGKCLSQVLVLNLTTVGSFGALVALITAVVKPKERWARITPWIVAVAAFAVAILVAIFL</sequence>
<dbReference type="AlphaFoldDB" id="A0A267WLN6"/>
<dbReference type="SUPFAM" id="SSF51283">
    <property type="entry name" value="dUTPase-like"/>
    <property type="match status" value="1"/>
</dbReference>
<evidence type="ECO:0000256" key="1">
    <source>
        <dbReference type="ARBA" id="ARBA00022801"/>
    </source>
</evidence>